<sequence length="478" mass="53922">MELMEDVAFDCNSTDRTLEDSTDRTLKDSTDRTLEDWTDRTLEDWTDRTLKDSTDRTLKDSTDRTLKDSTDRTPEDWTDRTPEDWTDRTPEDWTDRTPEDSTDRTPEDSTDRTLEDSTDRTLEDSTDRTLKDSTDRTLEDWTDRTLEDWTDRTLEDWTDRTLEDWTDRTLEDWTDRTLKDSTDRTLEDWTDRTLKDSTDRTLEDSTDRTLKDSTDRTLKDWTDVTSDFNLQTPAGQSAPSVVLPILQSAASSCGTLQGSSSQPTTPSLKRKYISHDASGQGAGCSSRFRVVRLAVGGAGSGGRGEPYRRGRWTCTDFTERQEVAGFRRVMDTMRHAHSLESLEMIGRDIERGGVHSQDTAHLLAQPIRGRQGAGLVLRSGPPSPTHQEPINIRLLDRIEPMGVQGFDSTPPPPSPRPRNVPPPLRLDVDAAGRSVLRLSHSQPSSPPAGLYHPTLTPVQTPAAFSLDQTIFNLPGEPR</sequence>
<accession>A0A4U5VWZ1</accession>
<dbReference type="EMBL" id="CM014101">
    <property type="protein sequence ID" value="TKS93363.1"/>
    <property type="molecule type" value="Genomic_DNA"/>
</dbReference>
<keyword evidence="3" id="KW-1185">Reference proteome</keyword>
<dbReference type="PANTHER" id="PTHR46894:SF2">
    <property type="entry name" value="TSC22 DOMAIN FAMILY MEMBER 4"/>
    <property type="match status" value="1"/>
</dbReference>
<dbReference type="InterPro" id="IPR053049">
    <property type="entry name" value="TSC22_domain_protein_2"/>
</dbReference>
<feature type="region of interest" description="Disordered" evidence="1">
    <location>
        <begin position="54"/>
        <end position="129"/>
    </location>
</feature>
<dbReference type="PANTHER" id="PTHR46894">
    <property type="entry name" value="TSC22 DOMAIN FAMILY PROTEIN 2"/>
    <property type="match status" value="1"/>
</dbReference>
<dbReference type="STRING" id="240159.A0A4U5VWZ1"/>
<evidence type="ECO:0000313" key="2">
    <source>
        <dbReference type="EMBL" id="TKS93363.1"/>
    </source>
</evidence>
<proteinExistence type="predicted"/>
<feature type="region of interest" description="Disordered" evidence="1">
    <location>
        <begin position="402"/>
        <end position="426"/>
    </location>
</feature>
<protein>
    <submittedName>
        <fullName evidence="2">TSC22 domain family protein 2 TSC22-related-inducible leucine zipper protein 4</fullName>
    </submittedName>
</protein>
<dbReference type="Proteomes" id="UP000298787">
    <property type="component" value="Chromosome 24"/>
</dbReference>
<feature type="compositionally biased region" description="Basic and acidic residues" evidence="1">
    <location>
        <begin position="16"/>
        <end position="27"/>
    </location>
</feature>
<feature type="compositionally biased region" description="Pro residues" evidence="1">
    <location>
        <begin position="409"/>
        <end position="424"/>
    </location>
</feature>
<evidence type="ECO:0000313" key="3">
    <source>
        <dbReference type="Proteomes" id="UP000298787"/>
    </source>
</evidence>
<name>A0A4U5VWZ1_COLLU</name>
<organism evidence="2 3">
    <name type="scientific">Collichthys lucidus</name>
    <name type="common">Big head croaker</name>
    <name type="synonym">Sciaena lucida</name>
    <dbReference type="NCBI Taxonomy" id="240159"/>
    <lineage>
        <taxon>Eukaryota</taxon>
        <taxon>Metazoa</taxon>
        <taxon>Chordata</taxon>
        <taxon>Craniata</taxon>
        <taxon>Vertebrata</taxon>
        <taxon>Euteleostomi</taxon>
        <taxon>Actinopterygii</taxon>
        <taxon>Neopterygii</taxon>
        <taxon>Teleostei</taxon>
        <taxon>Neoteleostei</taxon>
        <taxon>Acanthomorphata</taxon>
        <taxon>Eupercaria</taxon>
        <taxon>Sciaenidae</taxon>
        <taxon>Collichthys</taxon>
    </lineage>
</organism>
<gene>
    <name evidence="2" type="ORF">D9C73_026649</name>
</gene>
<reference evidence="2 3" key="1">
    <citation type="submission" date="2019-01" db="EMBL/GenBank/DDBJ databases">
        <title>Genome Assembly of Collichthys lucidus.</title>
        <authorList>
            <person name="Cai M."/>
            <person name="Xiao S."/>
        </authorList>
    </citation>
    <scope>NUCLEOTIDE SEQUENCE [LARGE SCALE GENOMIC DNA]</scope>
    <source>
        <strain evidence="2">JT15FE1705JMU</strain>
        <tissue evidence="2">Muscle</tissue>
    </source>
</reference>
<dbReference type="AlphaFoldDB" id="A0A4U5VWZ1"/>
<feature type="region of interest" description="Disordered" evidence="1">
    <location>
        <begin position="1"/>
        <end position="27"/>
    </location>
</feature>
<evidence type="ECO:0000256" key="1">
    <source>
        <dbReference type="SAM" id="MobiDB-lite"/>
    </source>
</evidence>